<evidence type="ECO:0000256" key="6">
    <source>
        <dbReference type="ARBA" id="ARBA00022692"/>
    </source>
</evidence>
<dbReference type="GO" id="GO:0009897">
    <property type="term" value="C:external side of plasma membrane"/>
    <property type="evidence" value="ECO:0007669"/>
    <property type="project" value="TreeGrafter"/>
</dbReference>
<keyword evidence="11 18" id="KW-1133">Transmembrane helix</keyword>
<keyword evidence="6 18" id="KW-0812">Transmembrane</keyword>
<dbReference type="SMART" id="SM00409">
    <property type="entry name" value="IG"/>
    <property type="match status" value="5"/>
</dbReference>
<keyword evidence="4" id="KW-1003">Cell membrane</keyword>
<keyword evidence="9" id="KW-0130">Cell adhesion</keyword>
<keyword evidence="5" id="KW-0597">Phosphoprotein</keyword>
<reference evidence="21" key="1">
    <citation type="submission" date="2021-02" db="EMBL/GenBank/DDBJ databases">
        <title>Comparative genomics reveals that relaxation of natural selection precedes convergent phenotypic evolution of cavefish.</title>
        <authorList>
            <person name="Peng Z."/>
        </authorList>
    </citation>
    <scope>NUCLEOTIDE SEQUENCE</scope>
    <source>
        <tissue evidence="21">Muscle</tissue>
    </source>
</reference>
<keyword evidence="15" id="KW-0393">Immunoglobulin domain</keyword>
<dbReference type="GO" id="GO:0045121">
    <property type="term" value="C:membrane raft"/>
    <property type="evidence" value="ECO:0007669"/>
    <property type="project" value="UniProtKB-SubCell"/>
</dbReference>
<evidence type="ECO:0000256" key="8">
    <source>
        <dbReference type="ARBA" id="ARBA00022737"/>
    </source>
</evidence>
<keyword evidence="22" id="KW-1185">Reference proteome</keyword>
<evidence type="ECO:0000256" key="19">
    <source>
        <dbReference type="SAM" id="SignalP"/>
    </source>
</evidence>
<organism evidence="21 22">
    <name type="scientific">Triplophysa rosa</name>
    <name type="common">Cave loach</name>
    <dbReference type="NCBI Taxonomy" id="992332"/>
    <lineage>
        <taxon>Eukaryota</taxon>
        <taxon>Metazoa</taxon>
        <taxon>Chordata</taxon>
        <taxon>Craniata</taxon>
        <taxon>Vertebrata</taxon>
        <taxon>Euteleostomi</taxon>
        <taxon>Actinopterygii</taxon>
        <taxon>Neopterygii</taxon>
        <taxon>Teleostei</taxon>
        <taxon>Ostariophysi</taxon>
        <taxon>Cypriniformes</taxon>
        <taxon>Nemacheilidae</taxon>
        <taxon>Triplophysa</taxon>
    </lineage>
</organism>
<dbReference type="SMART" id="SM00408">
    <property type="entry name" value="IGc2"/>
    <property type="match status" value="3"/>
</dbReference>
<dbReference type="InterPro" id="IPR003599">
    <property type="entry name" value="Ig_sub"/>
</dbReference>
<feature type="domain" description="Ig-like" evidence="20">
    <location>
        <begin position="31"/>
        <end position="122"/>
    </location>
</feature>
<evidence type="ECO:0000256" key="9">
    <source>
        <dbReference type="ARBA" id="ARBA00022889"/>
    </source>
</evidence>
<dbReference type="InterPro" id="IPR013783">
    <property type="entry name" value="Ig-like_fold"/>
</dbReference>
<dbReference type="InterPro" id="IPR050488">
    <property type="entry name" value="Ig_Fc_receptor"/>
</dbReference>
<evidence type="ECO:0000256" key="1">
    <source>
        <dbReference type="ARBA" id="ARBA00004251"/>
    </source>
</evidence>
<accession>A0A9W7WM51</accession>
<dbReference type="AlphaFoldDB" id="A0A9W7WM51"/>
<evidence type="ECO:0000256" key="2">
    <source>
        <dbReference type="ARBA" id="ARBA00004282"/>
    </source>
</evidence>
<dbReference type="GO" id="GO:0007166">
    <property type="term" value="P:cell surface receptor signaling pathway"/>
    <property type="evidence" value="ECO:0007669"/>
    <property type="project" value="TreeGrafter"/>
</dbReference>
<name>A0A9W7WM51_TRIRA</name>
<evidence type="ECO:0000256" key="12">
    <source>
        <dbReference type="ARBA" id="ARBA00023136"/>
    </source>
</evidence>
<evidence type="ECO:0000256" key="18">
    <source>
        <dbReference type="SAM" id="Phobius"/>
    </source>
</evidence>
<dbReference type="GO" id="GO:0070161">
    <property type="term" value="C:anchoring junction"/>
    <property type="evidence" value="ECO:0007669"/>
    <property type="project" value="UniProtKB-SubCell"/>
</dbReference>
<dbReference type="InterPro" id="IPR003598">
    <property type="entry name" value="Ig_sub2"/>
</dbReference>
<dbReference type="OrthoDB" id="9950534at2759"/>
<keyword evidence="12 18" id="KW-0472">Membrane</keyword>
<dbReference type="PANTHER" id="PTHR11481">
    <property type="entry name" value="IMMUNOGLOBULIN FC RECEPTOR"/>
    <property type="match status" value="1"/>
</dbReference>
<feature type="compositionally biased region" description="Polar residues" evidence="17">
    <location>
        <begin position="707"/>
        <end position="717"/>
    </location>
</feature>
<evidence type="ECO:0000256" key="5">
    <source>
        <dbReference type="ARBA" id="ARBA00022553"/>
    </source>
</evidence>
<evidence type="ECO:0000256" key="15">
    <source>
        <dbReference type="ARBA" id="ARBA00023319"/>
    </source>
</evidence>
<comment type="subcellular location">
    <subcellularLocation>
        <location evidence="2">Cell junction</location>
    </subcellularLocation>
    <subcellularLocation>
        <location evidence="1">Cell membrane</location>
        <topology evidence="1">Single-pass type I membrane protein</topology>
    </subcellularLocation>
    <subcellularLocation>
        <location evidence="3">Membrane raft</location>
    </subcellularLocation>
</comment>
<evidence type="ECO:0000259" key="20">
    <source>
        <dbReference type="PROSITE" id="PS50835"/>
    </source>
</evidence>
<evidence type="ECO:0000256" key="11">
    <source>
        <dbReference type="ARBA" id="ARBA00022989"/>
    </source>
</evidence>
<dbReference type="GO" id="GO:0004888">
    <property type="term" value="F:transmembrane signaling receptor activity"/>
    <property type="evidence" value="ECO:0007669"/>
    <property type="project" value="TreeGrafter"/>
</dbReference>
<feature type="region of interest" description="Disordered" evidence="17">
    <location>
        <begin position="669"/>
        <end position="722"/>
    </location>
</feature>
<dbReference type="EMBL" id="JAFHDT010000011">
    <property type="protein sequence ID" value="KAI7803073.1"/>
    <property type="molecule type" value="Genomic_DNA"/>
</dbReference>
<comment type="caution">
    <text evidence="21">The sequence shown here is derived from an EMBL/GenBank/DDBJ whole genome shotgun (WGS) entry which is preliminary data.</text>
</comment>
<proteinExistence type="predicted"/>
<dbReference type="Proteomes" id="UP001059041">
    <property type="component" value="Linkage Group LG11"/>
</dbReference>
<feature type="region of interest" description="Disordered" evidence="17">
    <location>
        <begin position="621"/>
        <end position="641"/>
    </location>
</feature>
<feature type="domain" description="Ig-like" evidence="20">
    <location>
        <begin position="496"/>
        <end position="582"/>
    </location>
</feature>
<dbReference type="SUPFAM" id="SSF48726">
    <property type="entry name" value="Immunoglobulin"/>
    <property type="match status" value="3"/>
</dbReference>
<keyword evidence="13" id="KW-1015">Disulfide bond</keyword>
<sequence length="743" mass="81919">MSLSYLCLTLLHAGLAALWQAVDTQAAFTIDQVALTLLPGNEVTSGTNVILRCEAKVSHSLPKPLTYSFSFLQDDQVVYSKNISHAVVERTLSPVRVSNSGRYHCTVRIYARFKKSDSQTLTVTGLQTPMLKVKSDIISEGEDVSATCSALEENGSLIFYFYESNQEIKRVPTSSNSVTTTLTMQKLKETNLQCAYMVMMHPGAGLSNKSNTWKIIVKDLEEITPRIYFTPSTDVVEGDRVKIQCEVKDPSDLEVFLTKGNTVLQKSHASFLHSFTVRAEDSGDYVCKAEKGSVQKMATSQLNVAELFSKPMLRLNPYQVFEGDRFRLNCSSDIKVTQRINKADIRFILLREDRRISSSAIYSDIASSATNGNYSCMAMAKGVNKTSLPLVFKAKVPVSAPVINAVGNVIVGRPFRVLCKTENGTLPITYTLLKDRSPVAKRTVTEAAGMAIFDITSISYPLEINRFTCQAFNQEASPSRSSSPLTAPVIEPVSTPVIMAIGLTVTEGSDLYLICKVQQGTQPITFRWYHNGILIPSSTQEVTLLQGTHIVKAIEREQRGRYYCEATNHASETKKSPPVTITVSLAVWKKALIGVLCILLLVAIIVVLIVLLRKMSNPRRKKQANELSVKPRPKSGDPMRMSLTLDIEDNTALNGTPCVMGRNVWSENVSCSESDGQGEEESELLHPKEVDPSIEVPVMKDIEPEHNTQSTDVQVSTPGVLEQPEAQAALEYAQLNNSEQEPA</sequence>
<keyword evidence="10" id="KW-0965">Cell junction</keyword>
<evidence type="ECO:0000256" key="4">
    <source>
        <dbReference type="ARBA" id="ARBA00022475"/>
    </source>
</evidence>
<feature type="chain" id="PRO_5040815204" description="Platelet endothelial cell adhesion molecule" evidence="19">
    <location>
        <begin position="27"/>
        <end position="743"/>
    </location>
</feature>
<keyword evidence="7 19" id="KW-0732">Signal</keyword>
<dbReference type="InterPro" id="IPR007110">
    <property type="entry name" value="Ig-like_dom"/>
</dbReference>
<dbReference type="GO" id="GO:0006955">
    <property type="term" value="P:immune response"/>
    <property type="evidence" value="ECO:0007669"/>
    <property type="project" value="TreeGrafter"/>
</dbReference>
<dbReference type="InterPro" id="IPR036179">
    <property type="entry name" value="Ig-like_dom_sf"/>
</dbReference>
<feature type="transmembrane region" description="Helical" evidence="18">
    <location>
        <begin position="591"/>
        <end position="612"/>
    </location>
</feature>
<gene>
    <name evidence="21" type="ORF">IRJ41_002446</name>
</gene>
<feature type="domain" description="Ig-like" evidence="20">
    <location>
        <begin position="225"/>
        <end position="303"/>
    </location>
</feature>
<evidence type="ECO:0000313" key="21">
    <source>
        <dbReference type="EMBL" id="KAI7803073.1"/>
    </source>
</evidence>
<keyword evidence="8" id="KW-0677">Repeat</keyword>
<feature type="signal peptide" evidence="19">
    <location>
        <begin position="1"/>
        <end position="26"/>
    </location>
</feature>
<evidence type="ECO:0000256" key="14">
    <source>
        <dbReference type="ARBA" id="ARBA00023180"/>
    </source>
</evidence>
<evidence type="ECO:0000313" key="22">
    <source>
        <dbReference type="Proteomes" id="UP001059041"/>
    </source>
</evidence>
<keyword evidence="14" id="KW-0325">Glycoprotein</keyword>
<dbReference type="PROSITE" id="PS50835">
    <property type="entry name" value="IG_LIKE"/>
    <property type="match status" value="3"/>
</dbReference>
<dbReference type="PANTHER" id="PTHR11481:SF5">
    <property type="entry name" value="PLATELET ENDOTHELIAL CELL ADHESION MOLECULE"/>
    <property type="match status" value="1"/>
</dbReference>
<dbReference type="Pfam" id="PF13895">
    <property type="entry name" value="Ig_2"/>
    <property type="match status" value="4"/>
</dbReference>
<evidence type="ECO:0000256" key="7">
    <source>
        <dbReference type="ARBA" id="ARBA00022729"/>
    </source>
</evidence>
<evidence type="ECO:0000256" key="16">
    <source>
        <dbReference type="ARBA" id="ARBA00049765"/>
    </source>
</evidence>
<dbReference type="CDD" id="cd00096">
    <property type="entry name" value="Ig"/>
    <property type="match status" value="1"/>
</dbReference>
<evidence type="ECO:0000256" key="17">
    <source>
        <dbReference type="SAM" id="MobiDB-lite"/>
    </source>
</evidence>
<evidence type="ECO:0000256" key="3">
    <source>
        <dbReference type="ARBA" id="ARBA00004285"/>
    </source>
</evidence>
<dbReference type="Gene3D" id="2.60.40.10">
    <property type="entry name" value="Immunoglobulins"/>
    <property type="match status" value="3"/>
</dbReference>
<evidence type="ECO:0000256" key="13">
    <source>
        <dbReference type="ARBA" id="ARBA00023157"/>
    </source>
</evidence>
<evidence type="ECO:0000256" key="10">
    <source>
        <dbReference type="ARBA" id="ARBA00022949"/>
    </source>
</evidence>
<protein>
    <recommendedName>
        <fullName evidence="16">Platelet endothelial cell adhesion molecule</fullName>
    </recommendedName>
</protein>
<dbReference type="GO" id="GO:0098742">
    <property type="term" value="P:cell-cell adhesion via plasma-membrane adhesion molecules"/>
    <property type="evidence" value="ECO:0007669"/>
    <property type="project" value="TreeGrafter"/>
</dbReference>